<reference evidence="14 15" key="1">
    <citation type="submission" date="2019-11" db="EMBL/GenBank/DDBJ databases">
        <title>Whole-genome sequence of a Rhodoblastus acidophilus DSM 142.</title>
        <authorList>
            <person name="Kyndt J.A."/>
            <person name="Meyer T.E."/>
        </authorList>
    </citation>
    <scope>NUCLEOTIDE SEQUENCE [LARGE SCALE GENOMIC DNA]</scope>
    <source>
        <strain evidence="14 15">DSM 142</strain>
    </source>
</reference>
<evidence type="ECO:0000256" key="2">
    <source>
        <dbReference type="ARBA" id="ARBA00011135"/>
    </source>
</evidence>
<accession>A0A6N8DMS3</accession>
<evidence type="ECO:0000256" key="9">
    <source>
        <dbReference type="ARBA" id="ARBA00023159"/>
    </source>
</evidence>
<dbReference type="InterPro" id="IPR002078">
    <property type="entry name" value="Sigma_54_int"/>
</dbReference>
<dbReference type="EMBL" id="WNKS01000009">
    <property type="protein sequence ID" value="MTV31638.1"/>
    <property type="molecule type" value="Genomic_DNA"/>
</dbReference>
<dbReference type="Gene3D" id="1.10.8.60">
    <property type="match status" value="1"/>
</dbReference>
<dbReference type="OrthoDB" id="9761019at2"/>
<organism evidence="14 15">
    <name type="scientific">Rhodoblastus acidophilus</name>
    <name type="common">Rhodopseudomonas acidophila</name>
    <dbReference type="NCBI Taxonomy" id="1074"/>
    <lineage>
        <taxon>Bacteria</taxon>
        <taxon>Pseudomonadati</taxon>
        <taxon>Pseudomonadota</taxon>
        <taxon>Alphaproteobacteria</taxon>
        <taxon>Hyphomicrobiales</taxon>
        <taxon>Rhodoblastaceae</taxon>
        <taxon>Rhodoblastus</taxon>
    </lineage>
</organism>
<dbReference type="NCBIfam" id="TIGR01817">
    <property type="entry name" value="nifA"/>
    <property type="match status" value="1"/>
</dbReference>
<dbReference type="InterPro" id="IPR025943">
    <property type="entry name" value="Sigma_54_int_dom_ATP-bd_2"/>
</dbReference>
<dbReference type="PANTHER" id="PTHR32071">
    <property type="entry name" value="TRANSCRIPTIONAL REGULATORY PROTEIN"/>
    <property type="match status" value="1"/>
</dbReference>
<evidence type="ECO:0000313" key="15">
    <source>
        <dbReference type="Proteomes" id="UP000439113"/>
    </source>
</evidence>
<comment type="subunit">
    <text evidence="2 12">Interacts with sigma-54.</text>
</comment>
<dbReference type="SMART" id="SM00382">
    <property type="entry name" value="AAA"/>
    <property type="match status" value="1"/>
</dbReference>
<dbReference type="PANTHER" id="PTHR32071:SF117">
    <property type="entry name" value="PTS-DEPENDENT DIHYDROXYACETONE KINASE OPERON REGULATORY PROTEIN-RELATED"/>
    <property type="match status" value="1"/>
</dbReference>
<keyword evidence="6 12" id="KW-0902">Two-component regulatory system</keyword>
<dbReference type="SUPFAM" id="SSF52540">
    <property type="entry name" value="P-loop containing nucleoside triphosphate hydrolases"/>
    <property type="match status" value="1"/>
</dbReference>
<dbReference type="GO" id="GO:0000160">
    <property type="term" value="P:phosphorelay signal transduction system"/>
    <property type="evidence" value="ECO:0007669"/>
    <property type="project" value="UniProtKB-UniRule"/>
</dbReference>
<evidence type="ECO:0000256" key="3">
    <source>
        <dbReference type="ARBA" id="ARBA00015308"/>
    </source>
</evidence>
<keyword evidence="10 12" id="KW-0804">Transcription</keyword>
<dbReference type="InterPro" id="IPR029016">
    <property type="entry name" value="GAF-like_dom_sf"/>
</dbReference>
<dbReference type="SMART" id="SM00065">
    <property type="entry name" value="GAF"/>
    <property type="match status" value="1"/>
</dbReference>
<dbReference type="RefSeq" id="WP_155446327.1">
    <property type="nucleotide sequence ID" value="NZ_JAOQNR010000008.1"/>
</dbReference>
<dbReference type="PROSITE" id="PS50045">
    <property type="entry name" value="SIGMA54_INTERACT_4"/>
    <property type="match status" value="1"/>
</dbReference>
<dbReference type="Pfam" id="PF25601">
    <property type="entry name" value="AAA_lid_14"/>
    <property type="match status" value="1"/>
</dbReference>
<protein>
    <recommendedName>
        <fullName evidence="3 12">Nif-specific regulatory protein</fullName>
    </recommendedName>
</protein>
<comment type="caution">
    <text evidence="14">The sequence shown here is derived from an EMBL/GenBank/DDBJ whole genome shotgun (WGS) entry which is preliminary data.</text>
</comment>
<dbReference type="InterPro" id="IPR002197">
    <property type="entry name" value="HTH_Fis"/>
</dbReference>
<dbReference type="PROSITE" id="PS00675">
    <property type="entry name" value="SIGMA54_INTERACT_1"/>
    <property type="match status" value="1"/>
</dbReference>
<evidence type="ECO:0000256" key="12">
    <source>
        <dbReference type="RuleBase" id="RU368029"/>
    </source>
</evidence>
<evidence type="ECO:0000256" key="7">
    <source>
        <dbReference type="ARBA" id="ARBA00023015"/>
    </source>
</evidence>
<dbReference type="GO" id="GO:0003700">
    <property type="term" value="F:DNA-binding transcription factor activity"/>
    <property type="evidence" value="ECO:0007669"/>
    <property type="project" value="UniProtKB-UniRule"/>
</dbReference>
<gene>
    <name evidence="14" type="primary">nifA</name>
    <name evidence="14" type="ORF">GJ654_11605</name>
</gene>
<dbReference type="FunFam" id="3.40.50.300:FF:000006">
    <property type="entry name" value="DNA-binding transcriptional regulator NtrC"/>
    <property type="match status" value="1"/>
</dbReference>
<dbReference type="GO" id="GO:0005524">
    <property type="term" value="F:ATP binding"/>
    <property type="evidence" value="ECO:0007669"/>
    <property type="project" value="UniProtKB-KW"/>
</dbReference>
<comment type="function">
    <text evidence="1 12">Required for activation of most nif operons, which are directly involved in nitrogen fixation.</text>
</comment>
<keyword evidence="4" id="KW-0547">Nucleotide-binding</keyword>
<dbReference type="InterPro" id="IPR025944">
    <property type="entry name" value="Sigma_54_int_dom_CS"/>
</dbReference>
<dbReference type="CDD" id="cd00009">
    <property type="entry name" value="AAA"/>
    <property type="match status" value="1"/>
</dbReference>
<dbReference type="InterPro" id="IPR003593">
    <property type="entry name" value="AAA+_ATPase"/>
</dbReference>
<dbReference type="InterPro" id="IPR003018">
    <property type="entry name" value="GAF"/>
</dbReference>
<proteinExistence type="predicted"/>
<name>A0A6N8DMS3_RHOAC</name>
<dbReference type="Gene3D" id="3.30.450.40">
    <property type="match status" value="1"/>
</dbReference>
<evidence type="ECO:0000259" key="13">
    <source>
        <dbReference type="PROSITE" id="PS50045"/>
    </source>
</evidence>
<dbReference type="GO" id="GO:0009399">
    <property type="term" value="P:nitrogen fixation"/>
    <property type="evidence" value="ECO:0007669"/>
    <property type="project" value="UniProtKB-UniRule"/>
</dbReference>
<keyword evidence="8 12" id="KW-0238">DNA-binding</keyword>
<dbReference type="InterPro" id="IPR025662">
    <property type="entry name" value="Sigma_54_int_dom_ATP-bd_1"/>
</dbReference>
<keyword evidence="5" id="KW-0067">ATP-binding</keyword>
<dbReference type="PROSITE" id="PS00688">
    <property type="entry name" value="SIGMA54_INTERACT_3"/>
    <property type="match status" value="1"/>
</dbReference>
<sequence length="604" mass="65327">MSAAEKVMFEPAYKDVALAGVYEISKILTGAQSLERTLGAVIAVLASFMQMRRGFILALDADGEPEITASSDASAKGGAKTLLPQKVIDHIVATGVPLVIEDISTHQYFTGTAYRHLLPPMTKVSFLGVPIKVDGVSKGTLTVDREWNNKLDFRLEDDVRLLTMVANLVGQAMRMHALIARDRDRLIREQHRLEKALVEVGGSKPASAPRGKFDFIVGESAAIRTLLQKIEVAARSNATVLLRGETGAGKELFARAVHENSPRAKGPFVKVNCAALPESVIESELFGHEKGSFTGAVGQRAGRFELADGGTLFLDEIGEISASFQAKLLRVLQEGEFERVGGAKTLKVDVRIVCATNRNLEEAVARGDFRADLYYRINVVTLLIPPLRERPGDIKLLAKRFLEQFGQENGFEKSFSTGALDRLSHCAFPGNVRELENCVHRTATLAAGGEIAEADLACAQGCCLSATLWKGHNALTGLHTPPTPQPTMPPITARPTSEPFKPAPEPRPAPEAFVPAAPPPLEAVGAHSACADHAAEALERGLPIDCPSPDHCPVVHPGKSERERLIEALEKTGWVQAKAARLLGLTPRQIGYALRKQNIDIKKF</sequence>
<dbReference type="Gene3D" id="1.10.10.60">
    <property type="entry name" value="Homeodomain-like"/>
    <property type="match status" value="1"/>
</dbReference>
<dbReference type="InterPro" id="IPR058031">
    <property type="entry name" value="AAA_lid_NorR"/>
</dbReference>
<dbReference type="GO" id="GO:0043565">
    <property type="term" value="F:sequence-specific DNA binding"/>
    <property type="evidence" value="ECO:0007669"/>
    <property type="project" value="InterPro"/>
</dbReference>
<dbReference type="Proteomes" id="UP000439113">
    <property type="component" value="Unassembled WGS sequence"/>
</dbReference>
<evidence type="ECO:0000256" key="4">
    <source>
        <dbReference type="ARBA" id="ARBA00022741"/>
    </source>
</evidence>
<dbReference type="PRINTS" id="PR01590">
    <property type="entry name" value="HTHFIS"/>
</dbReference>
<dbReference type="Pfam" id="PF00158">
    <property type="entry name" value="Sigma54_activat"/>
    <property type="match status" value="1"/>
</dbReference>
<dbReference type="AlphaFoldDB" id="A0A6N8DMS3"/>
<evidence type="ECO:0000313" key="14">
    <source>
        <dbReference type="EMBL" id="MTV31638.1"/>
    </source>
</evidence>
<evidence type="ECO:0000256" key="10">
    <source>
        <dbReference type="ARBA" id="ARBA00023163"/>
    </source>
</evidence>
<evidence type="ECO:0000256" key="6">
    <source>
        <dbReference type="ARBA" id="ARBA00023012"/>
    </source>
</evidence>
<keyword evidence="7 12" id="KW-0805">Transcription regulation</keyword>
<keyword evidence="11 12" id="KW-0535">Nitrogen fixation</keyword>
<evidence type="ECO:0000256" key="11">
    <source>
        <dbReference type="ARBA" id="ARBA00023231"/>
    </source>
</evidence>
<dbReference type="Pfam" id="PF02954">
    <property type="entry name" value="HTH_8"/>
    <property type="match status" value="1"/>
</dbReference>
<dbReference type="Gene3D" id="3.40.50.300">
    <property type="entry name" value="P-loop containing nucleotide triphosphate hydrolases"/>
    <property type="match status" value="1"/>
</dbReference>
<dbReference type="Pfam" id="PF01590">
    <property type="entry name" value="GAF"/>
    <property type="match status" value="1"/>
</dbReference>
<evidence type="ECO:0000256" key="1">
    <source>
        <dbReference type="ARBA" id="ARBA00002167"/>
    </source>
</evidence>
<evidence type="ECO:0000256" key="5">
    <source>
        <dbReference type="ARBA" id="ARBA00022840"/>
    </source>
</evidence>
<feature type="domain" description="Sigma-54 factor interaction" evidence="13">
    <location>
        <begin position="216"/>
        <end position="444"/>
    </location>
</feature>
<keyword evidence="9 12" id="KW-0010">Activator</keyword>
<dbReference type="InterPro" id="IPR010113">
    <property type="entry name" value="Nif-specific_regulatory_prot"/>
</dbReference>
<dbReference type="SUPFAM" id="SSF55781">
    <property type="entry name" value="GAF domain-like"/>
    <property type="match status" value="1"/>
</dbReference>
<dbReference type="PROSITE" id="PS00676">
    <property type="entry name" value="SIGMA54_INTERACT_2"/>
    <property type="match status" value="1"/>
</dbReference>
<evidence type="ECO:0000256" key="8">
    <source>
        <dbReference type="ARBA" id="ARBA00023125"/>
    </source>
</evidence>
<dbReference type="InterPro" id="IPR027417">
    <property type="entry name" value="P-loop_NTPase"/>
</dbReference>